<evidence type="ECO:0000256" key="8">
    <source>
        <dbReference type="ARBA" id="ARBA00022837"/>
    </source>
</evidence>
<dbReference type="SUPFAM" id="SSF57196">
    <property type="entry name" value="EGF/Laminin"/>
    <property type="match status" value="3"/>
</dbReference>
<dbReference type="SUPFAM" id="SSF57184">
    <property type="entry name" value="Growth factor receptor domain"/>
    <property type="match status" value="5"/>
</dbReference>
<feature type="region of interest" description="Disordered" evidence="12">
    <location>
        <begin position="535"/>
        <end position="560"/>
    </location>
</feature>
<feature type="domain" description="EGF-like" evidence="14">
    <location>
        <begin position="1183"/>
        <end position="1223"/>
    </location>
</feature>
<comment type="similarity">
    <text evidence="2">Belongs to the fibulin family.</text>
</comment>
<keyword evidence="16" id="KW-1185">Reference proteome</keyword>
<evidence type="ECO:0000259" key="14">
    <source>
        <dbReference type="PROSITE" id="PS50026"/>
    </source>
</evidence>
<keyword evidence="9" id="KW-1015">Disulfide bond</keyword>
<keyword evidence="10" id="KW-0325">Glycoprotein</keyword>
<keyword evidence="5 11" id="KW-0245">EGF-like domain</keyword>
<feature type="domain" description="EGF-like" evidence="14">
    <location>
        <begin position="267"/>
        <end position="305"/>
    </location>
</feature>
<evidence type="ECO:0000256" key="10">
    <source>
        <dbReference type="ARBA" id="ARBA00023180"/>
    </source>
</evidence>
<feature type="domain" description="EGF-like" evidence="14">
    <location>
        <begin position="1140"/>
        <end position="1182"/>
    </location>
</feature>
<feature type="domain" description="EGF-like" evidence="14">
    <location>
        <begin position="1224"/>
        <end position="1266"/>
    </location>
</feature>
<dbReference type="SMART" id="SM00179">
    <property type="entry name" value="EGF_CA"/>
    <property type="match status" value="19"/>
</dbReference>
<evidence type="ECO:0000256" key="13">
    <source>
        <dbReference type="SAM" id="SignalP"/>
    </source>
</evidence>
<gene>
    <name evidence="15" type="ORF">ONE63_008851</name>
</gene>
<feature type="region of interest" description="Disordered" evidence="12">
    <location>
        <begin position="765"/>
        <end position="800"/>
    </location>
</feature>
<keyword evidence="4" id="KW-0272">Extracellular matrix</keyword>
<dbReference type="InterPro" id="IPR001881">
    <property type="entry name" value="EGF-like_Ca-bd_dom"/>
</dbReference>
<dbReference type="InterPro" id="IPR000152">
    <property type="entry name" value="EGF-type_Asp/Asn_hydroxyl_site"/>
</dbReference>
<comment type="subcellular location">
    <subcellularLocation>
        <location evidence="1">Secreted</location>
        <location evidence="1">Extracellular space</location>
        <location evidence="1">Extracellular matrix</location>
    </subcellularLocation>
</comment>
<dbReference type="InterPro" id="IPR018097">
    <property type="entry name" value="EGF_Ca-bd_CS"/>
</dbReference>
<dbReference type="FunFam" id="2.10.25.10:FF:000038">
    <property type="entry name" value="Fibrillin 2"/>
    <property type="match status" value="2"/>
</dbReference>
<dbReference type="PROSITE" id="PS00010">
    <property type="entry name" value="ASX_HYDROXYL"/>
    <property type="match status" value="4"/>
</dbReference>
<dbReference type="FunFam" id="2.10.25.10:FF:000005">
    <property type="entry name" value="Fibrillin 2"/>
    <property type="match status" value="2"/>
</dbReference>
<dbReference type="PROSITE" id="PS50026">
    <property type="entry name" value="EGF_3"/>
    <property type="match status" value="5"/>
</dbReference>
<keyword evidence="8" id="KW-0106">Calcium</keyword>
<dbReference type="InterPro" id="IPR009030">
    <property type="entry name" value="Growth_fac_rcpt_cys_sf"/>
</dbReference>
<dbReference type="GO" id="GO:0005509">
    <property type="term" value="F:calcium ion binding"/>
    <property type="evidence" value="ECO:0007669"/>
    <property type="project" value="InterPro"/>
</dbReference>
<evidence type="ECO:0000256" key="9">
    <source>
        <dbReference type="ARBA" id="ARBA00023157"/>
    </source>
</evidence>
<dbReference type="PANTHER" id="PTHR24050">
    <property type="entry name" value="PA14 DOMAIN-CONTAINING PROTEIN"/>
    <property type="match status" value="1"/>
</dbReference>
<dbReference type="InterPro" id="IPR052235">
    <property type="entry name" value="Nephronectin_domain"/>
</dbReference>
<feature type="region of interest" description="Disordered" evidence="12">
    <location>
        <begin position="860"/>
        <end position="887"/>
    </location>
</feature>
<dbReference type="EMBL" id="JAPTSV010000007">
    <property type="protein sequence ID" value="KAJ1525633.1"/>
    <property type="molecule type" value="Genomic_DNA"/>
</dbReference>
<dbReference type="Gene3D" id="2.10.25.10">
    <property type="entry name" value="Laminin"/>
    <property type="match status" value="20"/>
</dbReference>
<feature type="domain" description="EGF-like" evidence="14">
    <location>
        <begin position="1098"/>
        <end position="1139"/>
    </location>
</feature>
<organism evidence="15 16">
    <name type="scientific">Megalurothrips usitatus</name>
    <name type="common">bean blossom thrips</name>
    <dbReference type="NCBI Taxonomy" id="439358"/>
    <lineage>
        <taxon>Eukaryota</taxon>
        <taxon>Metazoa</taxon>
        <taxon>Ecdysozoa</taxon>
        <taxon>Arthropoda</taxon>
        <taxon>Hexapoda</taxon>
        <taxon>Insecta</taxon>
        <taxon>Pterygota</taxon>
        <taxon>Neoptera</taxon>
        <taxon>Paraneoptera</taxon>
        <taxon>Thysanoptera</taxon>
        <taxon>Terebrantia</taxon>
        <taxon>Thripoidea</taxon>
        <taxon>Thripidae</taxon>
        <taxon>Megalurothrips</taxon>
    </lineage>
</organism>
<comment type="caution">
    <text evidence="11">Lacks conserved residue(s) required for the propagation of feature annotation.</text>
</comment>
<evidence type="ECO:0000256" key="12">
    <source>
        <dbReference type="SAM" id="MobiDB-lite"/>
    </source>
</evidence>
<evidence type="ECO:0000256" key="2">
    <source>
        <dbReference type="ARBA" id="ARBA00006127"/>
    </source>
</evidence>
<evidence type="ECO:0000256" key="7">
    <source>
        <dbReference type="ARBA" id="ARBA00022737"/>
    </source>
</evidence>
<evidence type="ECO:0000313" key="16">
    <source>
        <dbReference type="Proteomes" id="UP001075354"/>
    </source>
</evidence>
<feature type="chain" id="PRO_5043485139" description="EGF-like domain-containing protein" evidence="13">
    <location>
        <begin position="28"/>
        <end position="1450"/>
    </location>
</feature>
<dbReference type="Pfam" id="PF07645">
    <property type="entry name" value="EGF_CA"/>
    <property type="match status" value="13"/>
</dbReference>
<evidence type="ECO:0000256" key="5">
    <source>
        <dbReference type="ARBA" id="ARBA00022536"/>
    </source>
</evidence>
<dbReference type="InterPro" id="IPR049883">
    <property type="entry name" value="NOTCH1_EGF-like"/>
</dbReference>
<feature type="compositionally biased region" description="Pro residues" evidence="12">
    <location>
        <begin position="769"/>
        <end position="785"/>
    </location>
</feature>
<reference evidence="15" key="1">
    <citation type="submission" date="2022-12" db="EMBL/GenBank/DDBJ databases">
        <title>Chromosome-level genome assembly of the bean flower thrips Megalurothrips usitatus.</title>
        <authorList>
            <person name="Ma L."/>
            <person name="Liu Q."/>
            <person name="Li H."/>
            <person name="Cai W."/>
        </authorList>
    </citation>
    <scope>NUCLEOTIDE SEQUENCE</scope>
    <source>
        <strain evidence="15">Cailab_2022a</strain>
    </source>
</reference>
<evidence type="ECO:0000256" key="1">
    <source>
        <dbReference type="ARBA" id="ARBA00004498"/>
    </source>
</evidence>
<feature type="compositionally biased region" description="Low complexity" evidence="12">
    <location>
        <begin position="786"/>
        <end position="796"/>
    </location>
</feature>
<feature type="signal peptide" evidence="13">
    <location>
        <begin position="1"/>
        <end position="27"/>
    </location>
</feature>
<feature type="compositionally biased region" description="Low complexity" evidence="12">
    <location>
        <begin position="864"/>
        <end position="873"/>
    </location>
</feature>
<dbReference type="SMART" id="SM00181">
    <property type="entry name" value="EGF"/>
    <property type="match status" value="14"/>
</dbReference>
<dbReference type="GO" id="GO:0071944">
    <property type="term" value="C:cell periphery"/>
    <property type="evidence" value="ECO:0007669"/>
    <property type="project" value="UniProtKB-ARBA"/>
</dbReference>
<feature type="region of interest" description="Disordered" evidence="12">
    <location>
        <begin position="599"/>
        <end position="620"/>
    </location>
</feature>
<keyword evidence="6 13" id="KW-0732">Signal</keyword>
<feature type="compositionally biased region" description="Pro residues" evidence="12">
    <location>
        <begin position="874"/>
        <end position="887"/>
    </location>
</feature>
<sequence>MHFKVAKFPALLGPLLLGVLAVPLARGADEAGAAVGLEAVMSRCCALGSDMARQRSFASCAALPAPVSSVPDEQLAVCIAAVEICCRRDTRNIHCHRGTNAALMDRQCDANVTEHGEAYKDCCEACKIGMITGSLGEACSMERFSFGMPWDEAFRKCCSDANGPAHKSAAVQPNLLSPPAPGTPPNLTTCHDGSLRCYACVPAPGAFRCQCLPDYALLEDGNTCMRQSGSRCAKSPCEHSCVDTGLAITCTCNPGFELQSDGKSCKDIDECAKGGTLCPTSATCHNFPGGYTCRSRDGDPGVLASLLTDGDPGNDILETSLPSSSPCPAGYAWNSRIKACDDVDECAQGPARCPQPEECVNTVGSYRELGVGSGPPRGVLASADGPGLPADKDECEDGANDCDADTQFCLNRLGSYECLPRIQGRGSCPAGYKKDPAHKSGCTDVDECLENIHDCQPDTEICRNTPGAYDCDQRCDQGFRLDPASRLCQDIDECTELGGRPPCPSPSHQCVNVPGSFVCVPGAAGGRTAAAAAGTRCPLRPPRRQRGPARAHQGSRPVPARGCATRSLVADVDECAGGTHTCRRGEQCVNEVGRFRCEPPPPPPPGASGPPTSTPAPRCPQGFQLSRQHRQCVDVDECAGQTHNCSPSEKCVNVEGSFQCSPACEPGFRVRAPTRASAATAWEGRSRGACPSLAHTALCDSVVPPVRCRNTPGSFLCEDSPPCPAGYARTPSGGCDDVNECLEGSSSCPGAELCVNTPGSYRCVATSTPRPPPAPPATPPPPRSWPPSNSRPVAGPGSPGPAAPAAAVTCAAGYRFGAASRRCLGTRACVFVMSHALTATCACLCMDKAACLACGSASTRTPDTSASSATALVTPPPPPPRPPPPRCCSPAPAARPASCTRSTARSVSVCRNSVGSYSCECRTGYDRDPTTTACVDINECQLGIARCKDSQRCDNTIGSYQCIRYSGCGTGYTLNAATGHCEDDDECKMGTDNCAESGPLWTCRNTHGSFRCVRKQCAADHVLLGTGECRRVECDPGFRAAAGANGSVDCVDVDECGLGAACGRGQRCVNTPGSYMCVFRIQCRPGFVPSPGGDRCVDEDECALGTHACKPGQTCLNRQGHYQCQCPPGHKMDEHKDCVDVDECLQFPRQVCSDLATCENTIGSYRCICKEGFKQGRGKSCDDIDECADTPNLCQHVCNNVWGSYRCSCERGFHLHADNRSCVDVDECEVHRDRRLCVGDCLNTPGSYKCTCPPGYRLGKDGRSCIDIDECATGHECGRPGETCHNMQGTFRCHTVQCPPGYQQDFTQKNRCHRVPRPCAADDIECLRQPLLMTSNYLSLVSNMTIPGSGGGGGGQLDLFVMRGSAAGDTHTSFQLKLDDARTPHGVPAATIDHFRLTQVKGNTAVVSLVRPLFGPQDVELRLEMEVYSGNFFATRNVAKLFLFVSQHQF</sequence>
<evidence type="ECO:0000256" key="3">
    <source>
        <dbReference type="ARBA" id="ARBA00022525"/>
    </source>
</evidence>
<dbReference type="PROSITE" id="PS01187">
    <property type="entry name" value="EGF_CA"/>
    <property type="match status" value="8"/>
</dbReference>
<proteinExistence type="inferred from homology"/>
<comment type="caution">
    <text evidence="15">The sequence shown here is derived from an EMBL/GenBank/DDBJ whole genome shotgun (WGS) entry which is preliminary data.</text>
</comment>
<dbReference type="Pfam" id="PF22914">
    <property type="entry name" value="Fibulin_C"/>
    <property type="match status" value="1"/>
</dbReference>
<dbReference type="CDD" id="cd00054">
    <property type="entry name" value="EGF_CA"/>
    <property type="match status" value="6"/>
</dbReference>
<dbReference type="InterPro" id="IPR055088">
    <property type="entry name" value="Fibulin_C"/>
</dbReference>
<dbReference type="InterPro" id="IPR000742">
    <property type="entry name" value="EGF"/>
</dbReference>
<dbReference type="Proteomes" id="UP001075354">
    <property type="component" value="Chromosome 7"/>
</dbReference>
<evidence type="ECO:0000256" key="6">
    <source>
        <dbReference type="ARBA" id="ARBA00022729"/>
    </source>
</evidence>
<dbReference type="PROSITE" id="PS01186">
    <property type="entry name" value="EGF_2"/>
    <property type="match status" value="4"/>
</dbReference>
<evidence type="ECO:0000256" key="4">
    <source>
        <dbReference type="ARBA" id="ARBA00022530"/>
    </source>
</evidence>
<dbReference type="PANTHER" id="PTHR24050:SF27">
    <property type="entry name" value="FIBRILLIN-1"/>
    <property type="match status" value="1"/>
</dbReference>
<dbReference type="FunFam" id="2.10.25.10:FF:000010">
    <property type="entry name" value="Pro-epidermal growth factor"/>
    <property type="match status" value="1"/>
</dbReference>
<name>A0AAV7XKH1_9NEOP</name>
<dbReference type="Pfam" id="PF12662">
    <property type="entry name" value="cEGF"/>
    <property type="match status" value="3"/>
</dbReference>
<feature type="compositionally biased region" description="Pro residues" evidence="12">
    <location>
        <begin position="599"/>
        <end position="618"/>
    </location>
</feature>
<keyword evidence="7" id="KW-0677">Repeat</keyword>
<keyword evidence="3" id="KW-0964">Secreted</keyword>
<evidence type="ECO:0000256" key="11">
    <source>
        <dbReference type="PROSITE-ProRule" id="PRU00076"/>
    </source>
</evidence>
<protein>
    <recommendedName>
        <fullName evidence="14">EGF-like domain-containing protein</fullName>
    </recommendedName>
</protein>
<evidence type="ECO:0000313" key="15">
    <source>
        <dbReference type="EMBL" id="KAJ1525633.1"/>
    </source>
</evidence>
<dbReference type="InterPro" id="IPR026823">
    <property type="entry name" value="cEGF"/>
</dbReference>
<accession>A0AAV7XKH1</accession>